<feature type="compositionally biased region" description="Polar residues" evidence="7">
    <location>
        <begin position="390"/>
        <end position="409"/>
    </location>
</feature>
<comment type="subcellular location">
    <subcellularLocation>
        <location evidence="5">Nucleus</location>
    </subcellularLocation>
</comment>
<organism evidence="9 10">
    <name type="scientific">Arthrobotrys musiformis</name>
    <dbReference type="NCBI Taxonomy" id="47236"/>
    <lineage>
        <taxon>Eukaryota</taxon>
        <taxon>Fungi</taxon>
        <taxon>Dikarya</taxon>
        <taxon>Ascomycota</taxon>
        <taxon>Pezizomycotina</taxon>
        <taxon>Orbiliomycetes</taxon>
        <taxon>Orbiliales</taxon>
        <taxon>Orbiliaceae</taxon>
        <taxon>Arthrobotrys</taxon>
    </lineage>
</organism>
<keyword evidence="2 5" id="KW-0238">DNA-binding</keyword>
<dbReference type="InterPro" id="IPR006856">
    <property type="entry name" value="MATalpha_HMGbox"/>
</dbReference>
<evidence type="ECO:0000256" key="2">
    <source>
        <dbReference type="ARBA" id="ARBA00023125"/>
    </source>
</evidence>
<protein>
    <recommendedName>
        <fullName evidence="8">Alpha box domain-containing protein</fullName>
    </recommendedName>
</protein>
<gene>
    <name evidence="9" type="ORF">TWF481_002442</name>
</gene>
<dbReference type="PROSITE" id="PS51325">
    <property type="entry name" value="ALPHA_BOX"/>
    <property type="match status" value="1"/>
</dbReference>
<dbReference type="GO" id="GO:0045895">
    <property type="term" value="P:positive regulation of mating-type specific transcription, DNA-templated"/>
    <property type="evidence" value="ECO:0007669"/>
    <property type="project" value="InterPro"/>
</dbReference>
<evidence type="ECO:0000256" key="5">
    <source>
        <dbReference type="RuleBase" id="RU003516"/>
    </source>
</evidence>
<feature type="coiled-coil region" evidence="6">
    <location>
        <begin position="465"/>
        <end position="492"/>
    </location>
</feature>
<feature type="region of interest" description="Disordered" evidence="7">
    <location>
        <begin position="600"/>
        <end position="657"/>
    </location>
</feature>
<reference evidence="9 10" key="1">
    <citation type="submission" date="2023-08" db="EMBL/GenBank/DDBJ databases">
        <authorList>
            <person name="Palmer J.M."/>
        </authorList>
    </citation>
    <scope>NUCLEOTIDE SEQUENCE [LARGE SCALE GENOMIC DNA]</scope>
    <source>
        <strain evidence="9 10">TWF481</strain>
    </source>
</reference>
<feature type="region of interest" description="Disordered" evidence="7">
    <location>
        <begin position="169"/>
        <end position="191"/>
    </location>
</feature>
<name>A0AAV9VU95_9PEZI</name>
<dbReference type="SUPFAM" id="SSF47095">
    <property type="entry name" value="HMG-box"/>
    <property type="match status" value="1"/>
</dbReference>
<dbReference type="Pfam" id="PF04769">
    <property type="entry name" value="MATalpha_HMGbox"/>
    <property type="match status" value="1"/>
</dbReference>
<sequence length="903" mass="100460">MYPLRDESFTNGYYGHGYPQIFQPQQGYGLPIRNRAFPLLAESQEEFLKDKEFETGVSLPKSKNMLSVDPSYDTPGRNLPYIDRKCLDSVKPFERTFNLKSGTGVPQLKRFLAPTETLWRKRVNIGGVSIAPWRERECDNKDNLATHATTPIHVLIDGVPNKERPILEDDVVSVSGQKRKRQDENDSPRKKRAVNAWIAYRTYHQTLFKPQHHQSEVSGKIKALYDNISNEDKAKWCDVAREYTQGRDSFPGASRAWLSGMLATIVARAGLGQLKSDSGTEVLPPPLVELPSTLSPATLHTPRNIAESKKRARESGEPEFGRVPKIARLIFEEKRKRLRETEEVLVEEPKAKKMRILMGEQTFQNPNFNMARDNQRSGGSSKNPGAGVSRASTPDSTPDSIFDSSEYITPDTSFEDISDELEDAGNDLGNPDNPTKGASNKLQIDDILDDVYDTLNKVQSDPGELNGLEGELEEVESILEELDDKMDQSMDNSEDSTNHLDHGFNGPQNNVDNQLDSSIAINLSRVYDNINNLDSSISNLNTLEEVNEKMDYINKDTDNININTYDQNNFSNNQSNDRSTVPENVSKTAIPTSAITLLSSTEGGESAAPALEHDASDSDASSATSEIFSSFEKTSNSDTSFESDTSGQDLGIPEGGNILPDFEDGCGLFGAGNFLTGDEPLPVSQFSKSRACSPTQISPVIQDKPLQMTENSFGDAHEILPLLSYPAFKDNISQPTLSELEDGLESELFPDDSDVDEPLYMSPPPEARASSPDIILPDFEDVVEPQDDRNSFDEFDHNSFDDFDDDVASSSNIDFHDDRSSPLSSPPQSGSNSPRDVPNYQTVSAIQRMYECFSSIEDLIERYRDPAVAAALFMDNPVVLSTTPKLDNEEQPHERKRQKWKLD</sequence>
<dbReference type="GO" id="GO:0005634">
    <property type="term" value="C:nucleus"/>
    <property type="evidence" value="ECO:0007669"/>
    <property type="project" value="UniProtKB-SubCell"/>
</dbReference>
<feature type="compositionally biased region" description="Basic and acidic residues" evidence="7">
    <location>
        <begin position="786"/>
        <end position="800"/>
    </location>
</feature>
<dbReference type="GO" id="GO:0008301">
    <property type="term" value="F:DNA binding, bending"/>
    <property type="evidence" value="ECO:0007669"/>
    <property type="project" value="InterPro"/>
</dbReference>
<keyword evidence="4 5" id="KW-0539">Nucleus</keyword>
<keyword evidence="1 5" id="KW-0805">Transcription regulation</keyword>
<feature type="region of interest" description="Disordered" evidence="7">
    <location>
        <begin position="881"/>
        <end position="903"/>
    </location>
</feature>
<evidence type="ECO:0000256" key="1">
    <source>
        <dbReference type="ARBA" id="ARBA00023015"/>
    </source>
</evidence>
<feature type="compositionally biased region" description="Basic residues" evidence="7">
    <location>
        <begin position="894"/>
        <end position="903"/>
    </location>
</feature>
<evidence type="ECO:0000256" key="4">
    <source>
        <dbReference type="ARBA" id="ARBA00023242"/>
    </source>
</evidence>
<evidence type="ECO:0000313" key="10">
    <source>
        <dbReference type="Proteomes" id="UP001370758"/>
    </source>
</evidence>
<evidence type="ECO:0000256" key="3">
    <source>
        <dbReference type="ARBA" id="ARBA00023163"/>
    </source>
</evidence>
<evidence type="ECO:0000256" key="6">
    <source>
        <dbReference type="SAM" id="Coils"/>
    </source>
</evidence>
<feature type="domain" description="Alpha box" evidence="8">
    <location>
        <begin position="189"/>
        <end position="247"/>
    </location>
</feature>
<feature type="compositionally biased region" description="Low complexity" evidence="7">
    <location>
        <begin position="565"/>
        <end position="577"/>
    </location>
</feature>
<dbReference type="Proteomes" id="UP001370758">
    <property type="component" value="Unassembled WGS sequence"/>
</dbReference>
<keyword evidence="3 5" id="KW-0804">Transcription</keyword>
<feature type="compositionally biased region" description="Polar residues" evidence="7">
    <location>
        <begin position="624"/>
        <end position="648"/>
    </location>
</feature>
<evidence type="ECO:0000313" key="9">
    <source>
        <dbReference type="EMBL" id="KAK6496423.1"/>
    </source>
</evidence>
<feature type="compositionally biased region" description="Acidic residues" evidence="7">
    <location>
        <begin position="747"/>
        <end position="757"/>
    </location>
</feature>
<dbReference type="Gene3D" id="1.10.30.10">
    <property type="entry name" value="High mobility group box domain"/>
    <property type="match status" value="1"/>
</dbReference>
<evidence type="ECO:0000256" key="7">
    <source>
        <dbReference type="SAM" id="MobiDB-lite"/>
    </source>
</evidence>
<comment type="caution">
    <text evidence="9">The sequence shown here is derived from an EMBL/GenBank/DDBJ whole genome shotgun (WGS) entry which is preliminary data.</text>
</comment>
<feature type="region of interest" description="Disordered" evidence="7">
    <location>
        <begin position="421"/>
        <end position="442"/>
    </location>
</feature>
<feature type="region of interest" description="Disordered" evidence="7">
    <location>
        <begin position="785"/>
        <end position="838"/>
    </location>
</feature>
<keyword evidence="6" id="KW-0175">Coiled coil</keyword>
<feature type="region of interest" description="Disordered" evidence="7">
    <location>
        <begin position="362"/>
        <end position="409"/>
    </location>
</feature>
<feature type="compositionally biased region" description="Polar residues" evidence="7">
    <location>
        <begin position="578"/>
        <end position="588"/>
    </location>
</feature>
<feature type="region of interest" description="Disordered" evidence="7">
    <location>
        <begin position="565"/>
        <end position="588"/>
    </location>
</feature>
<proteinExistence type="inferred from homology"/>
<feature type="compositionally biased region" description="Polar residues" evidence="7">
    <location>
        <begin position="432"/>
        <end position="442"/>
    </location>
</feature>
<feature type="region of interest" description="Disordered" evidence="7">
    <location>
        <begin position="747"/>
        <end position="773"/>
    </location>
</feature>
<dbReference type="AlphaFoldDB" id="A0AAV9VU95"/>
<dbReference type="EMBL" id="JAVHJL010000011">
    <property type="protein sequence ID" value="KAK6496423.1"/>
    <property type="molecule type" value="Genomic_DNA"/>
</dbReference>
<keyword evidence="10" id="KW-1185">Reference proteome</keyword>
<feature type="compositionally biased region" description="Low complexity" evidence="7">
    <location>
        <begin position="821"/>
        <end position="834"/>
    </location>
</feature>
<dbReference type="InterPro" id="IPR036910">
    <property type="entry name" value="HMG_box_dom_sf"/>
</dbReference>
<accession>A0AAV9VU95</accession>
<comment type="similarity">
    <text evidence="5">Belongs to the MATALPHA1 family.</text>
</comment>
<evidence type="ECO:0000259" key="8">
    <source>
        <dbReference type="PROSITE" id="PS51325"/>
    </source>
</evidence>